<gene>
    <name evidence="19" type="ORF">UFOPK2918_00468</name>
    <name evidence="20" type="ORF">UFOPK4303_00184</name>
</gene>
<comment type="catalytic activity">
    <reaction evidence="15">
        <text>L-tyrosyl-[protein] + ATP = O-phospho-L-tyrosyl-[protein] + ADP + H(+)</text>
        <dbReference type="Rhea" id="RHEA:10596"/>
        <dbReference type="Rhea" id="RHEA-COMP:10136"/>
        <dbReference type="Rhea" id="RHEA-COMP:20101"/>
        <dbReference type="ChEBI" id="CHEBI:15378"/>
        <dbReference type="ChEBI" id="CHEBI:30616"/>
        <dbReference type="ChEBI" id="CHEBI:46858"/>
        <dbReference type="ChEBI" id="CHEBI:61978"/>
        <dbReference type="ChEBI" id="CHEBI:456216"/>
        <dbReference type="EC" id="2.7.10.2"/>
    </reaction>
</comment>
<dbReference type="InterPro" id="IPR050445">
    <property type="entry name" value="Bact_polysacc_biosynth/exp"/>
</dbReference>
<dbReference type="InterPro" id="IPR025669">
    <property type="entry name" value="AAA_dom"/>
</dbReference>
<keyword evidence="5" id="KW-1003">Cell membrane</keyword>
<evidence type="ECO:0000256" key="1">
    <source>
        <dbReference type="ARBA" id="ARBA00004429"/>
    </source>
</evidence>
<evidence type="ECO:0000256" key="16">
    <source>
        <dbReference type="SAM" id="Phobius"/>
    </source>
</evidence>
<dbReference type="PANTHER" id="PTHR32309">
    <property type="entry name" value="TYROSINE-PROTEIN KINASE"/>
    <property type="match status" value="1"/>
</dbReference>
<evidence type="ECO:0000256" key="6">
    <source>
        <dbReference type="ARBA" id="ARBA00022519"/>
    </source>
</evidence>
<keyword evidence="13 16" id="KW-0472">Membrane</keyword>
<dbReference type="InterPro" id="IPR027417">
    <property type="entry name" value="P-loop_NTPase"/>
</dbReference>
<dbReference type="InterPro" id="IPR003856">
    <property type="entry name" value="LPS_length_determ_N"/>
</dbReference>
<dbReference type="GO" id="GO:0005524">
    <property type="term" value="F:ATP binding"/>
    <property type="evidence" value="ECO:0007669"/>
    <property type="project" value="UniProtKB-KW"/>
</dbReference>
<keyword evidence="7" id="KW-0808">Transferase</keyword>
<comment type="similarity">
    <text evidence="2">Belongs to the CpsD/CapB family.</text>
</comment>
<evidence type="ECO:0000313" key="19">
    <source>
        <dbReference type="EMBL" id="CAB4774302.1"/>
    </source>
</evidence>
<keyword evidence="11" id="KW-0067">ATP-binding</keyword>
<dbReference type="PANTHER" id="PTHR32309:SF13">
    <property type="entry name" value="FERRIC ENTEROBACTIN TRANSPORT PROTEIN FEPE"/>
    <property type="match status" value="1"/>
</dbReference>
<dbReference type="EMBL" id="CAEZZT010000022">
    <property type="protein sequence ID" value="CAB4774302.1"/>
    <property type="molecule type" value="Genomic_DNA"/>
</dbReference>
<dbReference type="GO" id="GO:0004715">
    <property type="term" value="F:non-membrane spanning protein tyrosine kinase activity"/>
    <property type="evidence" value="ECO:0007669"/>
    <property type="project" value="UniProtKB-EC"/>
</dbReference>
<evidence type="ECO:0000313" key="20">
    <source>
        <dbReference type="EMBL" id="CAB5044857.1"/>
    </source>
</evidence>
<keyword evidence="10" id="KW-0418">Kinase</keyword>
<evidence type="ECO:0000256" key="14">
    <source>
        <dbReference type="ARBA" id="ARBA00023137"/>
    </source>
</evidence>
<dbReference type="SUPFAM" id="SSF52540">
    <property type="entry name" value="P-loop containing nucleoside triphosphate hydrolases"/>
    <property type="match status" value="1"/>
</dbReference>
<keyword evidence="9" id="KW-0547">Nucleotide-binding</keyword>
<dbReference type="Pfam" id="PF13614">
    <property type="entry name" value="AAA_31"/>
    <property type="match status" value="1"/>
</dbReference>
<evidence type="ECO:0000256" key="9">
    <source>
        <dbReference type="ARBA" id="ARBA00022741"/>
    </source>
</evidence>
<feature type="transmembrane region" description="Helical" evidence="16">
    <location>
        <begin position="173"/>
        <end position="197"/>
    </location>
</feature>
<evidence type="ECO:0000256" key="5">
    <source>
        <dbReference type="ARBA" id="ARBA00022475"/>
    </source>
</evidence>
<evidence type="ECO:0000256" key="13">
    <source>
        <dbReference type="ARBA" id="ARBA00023136"/>
    </source>
</evidence>
<evidence type="ECO:0000256" key="4">
    <source>
        <dbReference type="ARBA" id="ARBA00011903"/>
    </source>
</evidence>
<name>A0A6J7SUI7_9ZZZZ</name>
<dbReference type="CDD" id="cd05387">
    <property type="entry name" value="BY-kinase"/>
    <property type="match status" value="1"/>
</dbReference>
<dbReference type="EMBL" id="CAFBQI010000007">
    <property type="protein sequence ID" value="CAB5044857.1"/>
    <property type="molecule type" value="Genomic_DNA"/>
</dbReference>
<evidence type="ECO:0000256" key="8">
    <source>
        <dbReference type="ARBA" id="ARBA00022692"/>
    </source>
</evidence>
<comment type="subcellular location">
    <subcellularLocation>
        <location evidence="1">Cell inner membrane</location>
        <topology evidence="1">Multi-pass membrane protein</topology>
    </subcellularLocation>
</comment>
<dbReference type="FunFam" id="3.40.50.300:FF:000527">
    <property type="entry name" value="Tyrosine-protein kinase etk"/>
    <property type="match status" value="1"/>
</dbReference>
<evidence type="ECO:0000256" key="3">
    <source>
        <dbReference type="ARBA" id="ARBA00008883"/>
    </source>
</evidence>
<organism evidence="20">
    <name type="scientific">freshwater metagenome</name>
    <dbReference type="NCBI Taxonomy" id="449393"/>
    <lineage>
        <taxon>unclassified sequences</taxon>
        <taxon>metagenomes</taxon>
        <taxon>ecological metagenomes</taxon>
    </lineage>
</organism>
<comment type="similarity">
    <text evidence="3">Belongs to the etk/wzc family.</text>
</comment>
<dbReference type="GO" id="GO:0005886">
    <property type="term" value="C:plasma membrane"/>
    <property type="evidence" value="ECO:0007669"/>
    <property type="project" value="UniProtKB-SubCell"/>
</dbReference>
<keyword evidence="8 16" id="KW-0812">Transmembrane</keyword>
<evidence type="ECO:0000256" key="10">
    <source>
        <dbReference type="ARBA" id="ARBA00022777"/>
    </source>
</evidence>
<accession>A0A6J7SUI7</accession>
<evidence type="ECO:0000256" key="11">
    <source>
        <dbReference type="ARBA" id="ARBA00022840"/>
    </source>
</evidence>
<dbReference type="Gene3D" id="3.40.50.300">
    <property type="entry name" value="P-loop containing nucleotide triphosphate hydrolases"/>
    <property type="match status" value="1"/>
</dbReference>
<dbReference type="Pfam" id="PF02706">
    <property type="entry name" value="Wzz"/>
    <property type="match status" value="1"/>
</dbReference>
<evidence type="ECO:0000256" key="15">
    <source>
        <dbReference type="ARBA" id="ARBA00051245"/>
    </source>
</evidence>
<keyword evidence="14" id="KW-0829">Tyrosine-protein kinase</keyword>
<evidence type="ECO:0000259" key="18">
    <source>
        <dbReference type="Pfam" id="PF13614"/>
    </source>
</evidence>
<evidence type="ECO:0000256" key="12">
    <source>
        <dbReference type="ARBA" id="ARBA00022989"/>
    </source>
</evidence>
<proteinExistence type="inferred from homology"/>
<keyword evidence="12 16" id="KW-1133">Transmembrane helix</keyword>
<dbReference type="NCBIfam" id="TIGR01007">
    <property type="entry name" value="eps_fam"/>
    <property type="match status" value="1"/>
</dbReference>
<reference evidence="20" key="1">
    <citation type="submission" date="2020-05" db="EMBL/GenBank/DDBJ databases">
        <authorList>
            <person name="Chiriac C."/>
            <person name="Salcher M."/>
            <person name="Ghai R."/>
            <person name="Kavagutti S V."/>
        </authorList>
    </citation>
    <scope>NUCLEOTIDE SEQUENCE</scope>
</reference>
<evidence type="ECO:0000259" key="17">
    <source>
        <dbReference type="Pfam" id="PF02706"/>
    </source>
</evidence>
<feature type="domain" description="Polysaccharide chain length determinant N-terminal" evidence="17">
    <location>
        <begin position="1"/>
        <end position="90"/>
    </location>
</feature>
<keyword evidence="6" id="KW-0997">Cell inner membrane</keyword>
<evidence type="ECO:0000256" key="2">
    <source>
        <dbReference type="ARBA" id="ARBA00007316"/>
    </source>
</evidence>
<feature type="domain" description="AAA" evidence="18">
    <location>
        <begin position="258"/>
        <end position="424"/>
    </location>
</feature>
<dbReference type="InterPro" id="IPR005702">
    <property type="entry name" value="Wzc-like_C"/>
</dbReference>
<evidence type="ECO:0000256" key="7">
    <source>
        <dbReference type="ARBA" id="ARBA00022679"/>
    </source>
</evidence>
<protein>
    <recommendedName>
        <fullName evidence="4">non-specific protein-tyrosine kinase</fullName>
        <ecNumber evidence="4">2.7.10.2</ecNumber>
    </recommendedName>
</protein>
<dbReference type="GO" id="GO:0042802">
    <property type="term" value="F:identical protein binding"/>
    <property type="evidence" value="ECO:0007669"/>
    <property type="project" value="UniProtKB-ARBA"/>
</dbReference>
<dbReference type="AlphaFoldDB" id="A0A6J7SUI7"/>
<dbReference type="EC" id="2.7.10.2" evidence="4"/>
<sequence>MDLKEFYRLVLRNLILLLITTFVGFSSSYVITIFQTPMYESTIQLFVSTPSSAVDISALAQGSSFSQQRVKSYAQVINGSATLEPVIQKLKLPYSVQELASNVKATAPLDTVLINVSVMDADPITAANIANAIGYQFTSTASNLEFGDQVAGIKVSVVKAAIASSSPASPKKLLNLLLGIILGFGLGLALALVRIIFDNTIKNEEQLENVPLLAAITFDKEAKKKPLITDIDRYAVRSEAFRTLRTNLQFINPDSPNKVIALTSASPSEGKTSTAVNLAIALSLAGHKTLFIEADMRRPKLSKYTNLTHRQFGFADLLALPASEISESQIFQSTRALGDSGLQVISAGDLPANPSELLNSQNLETILDLSRNMFDYVIIDTPPILAVTDAAIIATKSDGVLVVIYAGNTVTSQLKGVLTAISQVGANCIGVVLNMIPTRARDYDNYGYRYGYSYGYKYRSKSNYGAYYAPQTKELKKEKAPAPIPSVQEKAPTPAPVVIAEPVVIPEPEPVVIPEPEPIFEPVPEPIFEPVPVFETKLTSEPEPEVIPEPEPEVVPEPEPVAPVVHRHMIDSSDKPKQNVFAPNAPTFDNPFSVANGFLVNLTNYNPTYEYQIRTTAGRVKIGQAGEKSLPLTISGLTPGQSAKVEATIVKASNPALVSEVTGSALFEAFKPSMGKVVPTLNGFRLTITNYDPAFTFTATSNKGTVNMRTPSENSLPFSISDLNPGETAIVSIKIERPGYIQANIKITGTCQR</sequence>
<feature type="transmembrane region" description="Helical" evidence="16">
    <location>
        <begin position="14"/>
        <end position="34"/>
    </location>
</feature>